<dbReference type="InterPro" id="IPR043129">
    <property type="entry name" value="ATPase_NBD"/>
</dbReference>
<dbReference type="PANTHER" id="PTHR18964:SF165">
    <property type="entry name" value="BETA-GLUCOSIDE KINASE"/>
    <property type="match status" value="1"/>
</dbReference>
<proteinExistence type="inferred from homology"/>
<dbReference type="Pfam" id="PF00480">
    <property type="entry name" value="ROK"/>
    <property type="match status" value="1"/>
</dbReference>
<accession>A0ABT2SJ21</accession>
<comment type="similarity">
    <text evidence="1">Belongs to the ROK (NagC/XylR) family.</text>
</comment>
<evidence type="ECO:0000313" key="2">
    <source>
        <dbReference type="EMBL" id="MCU6724441.1"/>
    </source>
</evidence>
<keyword evidence="3" id="KW-1185">Reference proteome</keyword>
<dbReference type="PANTHER" id="PTHR18964">
    <property type="entry name" value="ROK (REPRESSOR, ORF, KINASE) FAMILY"/>
    <property type="match status" value="1"/>
</dbReference>
<gene>
    <name evidence="2" type="ORF">OCV47_03540</name>
</gene>
<comment type="caution">
    <text evidence="2">The sequence shown here is derived from an EMBL/GenBank/DDBJ whole genome shotgun (WGS) entry which is preliminary data.</text>
</comment>
<evidence type="ECO:0000313" key="3">
    <source>
        <dbReference type="Proteomes" id="UP001652338"/>
    </source>
</evidence>
<protein>
    <submittedName>
        <fullName evidence="2">ROK family protein</fullName>
    </submittedName>
</protein>
<dbReference type="Proteomes" id="UP001652338">
    <property type="component" value="Unassembled WGS sequence"/>
</dbReference>
<dbReference type="Gene3D" id="3.30.420.40">
    <property type="match status" value="2"/>
</dbReference>
<organism evidence="2 3">
    <name type="scientific">Muricoprocola aceti</name>
    <dbReference type="NCBI Taxonomy" id="2981772"/>
    <lineage>
        <taxon>Bacteria</taxon>
        <taxon>Bacillati</taxon>
        <taxon>Bacillota</taxon>
        <taxon>Clostridia</taxon>
        <taxon>Lachnospirales</taxon>
        <taxon>Lachnospiraceae</taxon>
        <taxon>Muricoprocola</taxon>
    </lineage>
</organism>
<dbReference type="RefSeq" id="WP_262653790.1">
    <property type="nucleotide sequence ID" value="NZ_JAOQKE010000002.1"/>
</dbReference>
<reference evidence="2 3" key="1">
    <citation type="journal article" date="2021" name="ISME Commun">
        <title>Automated analysis of genomic sequences facilitates high-throughput and comprehensive description of bacteria.</title>
        <authorList>
            <person name="Hitch T.C.A."/>
        </authorList>
    </citation>
    <scope>NUCLEOTIDE SEQUENCE [LARGE SCALE GENOMIC DNA]</scope>
    <source>
        <strain evidence="2 3">Sanger_29</strain>
    </source>
</reference>
<name>A0ABT2SJ21_9FIRM</name>
<dbReference type="EMBL" id="JAOQKE010000002">
    <property type="protein sequence ID" value="MCU6724441.1"/>
    <property type="molecule type" value="Genomic_DNA"/>
</dbReference>
<dbReference type="InterPro" id="IPR000600">
    <property type="entry name" value="ROK"/>
</dbReference>
<dbReference type="SUPFAM" id="SSF53067">
    <property type="entry name" value="Actin-like ATPase domain"/>
    <property type="match status" value="1"/>
</dbReference>
<sequence length="295" mass="31974">MKISVLDIGGTAIKSGIWDGREFSSCGEDKTETRKGGEGVLQCMRDILHRLHAEEADAIGISTAGDVNAETGTIHYANQNIPGYIGTEIAKNLEKEFGIPVAVENDVNSAALGEYVAGAGKGTNCFLCLTYGTGIGGGIIINGEVLEGKNWAAANFGGILIHPEKRKPGKQLSGCYERYASTTALVRNAEKIDSQLNSGRRIFEAIDRPGVKEIVDCWIDEITYGLISLIHIFDPDKIALGGGIMAQQYVYEEVKRKTIERVENNFKDIQLVQTELGNQAGMMGAAYRAMKKLKK</sequence>
<evidence type="ECO:0000256" key="1">
    <source>
        <dbReference type="ARBA" id="ARBA00006479"/>
    </source>
</evidence>